<evidence type="ECO:0000259" key="6">
    <source>
        <dbReference type="PROSITE" id="PS51194"/>
    </source>
</evidence>
<dbReference type="Gene3D" id="3.40.50.10810">
    <property type="entry name" value="Tandem AAA-ATPase domain"/>
    <property type="match status" value="1"/>
</dbReference>
<dbReference type="InterPro" id="IPR049730">
    <property type="entry name" value="SNF2/RAD54-like_C"/>
</dbReference>
<evidence type="ECO:0000256" key="4">
    <source>
        <dbReference type="ARBA" id="ARBA00022840"/>
    </source>
</evidence>
<dbReference type="CDD" id="cd18793">
    <property type="entry name" value="SF2_C_SNF"/>
    <property type="match status" value="1"/>
</dbReference>
<dbReference type="Gene3D" id="3.40.50.300">
    <property type="entry name" value="P-loop containing nucleotide triphosphate hydrolases"/>
    <property type="match status" value="1"/>
</dbReference>
<dbReference type="InterPro" id="IPR001650">
    <property type="entry name" value="Helicase_C-like"/>
</dbReference>
<dbReference type="AlphaFoldDB" id="A0A1H4R7C9"/>
<sequence length="937" mass="104947">MADIAAGERVVVRDEEWLVRAVRTTERDGTRVEVTGLSELVRDQDAVFFDHPELDVVHRLDPRDGNLVADASPGFRRTRLWLESARRASPIPVSDTRITVGHEALLDRMDYQLRPAAQALRNLRPRILIGDAVGLGKTLEIGILLSELIRRGRGERILVVTPRAVLEQFQQELWTRFAIPLVRLDSAGIQRVKQTLPSSRNPFSYYKRAIVSIDTLKNPARYKHHLKNQHWDAVVIDECHNLINRGTQNNELARLLSAQSDAFILASATPHNGKQESFAELINMLDPTAIVDPQKYQAEDIEHLYVRRHRNSPDVKLDVAHKWRERRTPDIVGVTPTPAERAVLRELEDVWLHPTGQPVVEGKGRRLFPWTLYKAFLSSPRALRASIDRRIRAIGDEFERESMALQRLDELAAAADVATPAKLARLVDYLVGIGVAKNSEERVVIFSERIDTLEWLQAELRRRLKFPAKASGGVLAVEVLHAGLSDEKIQAVVEGFGQKASPIRILIASDMASEGLNLHKECHQLVHYDLPWSFIRIQQRNGRVDRYGQMHSPRIAALALAADEDVTDDLNVVTKLLQKEHEANRALGDAQVLLDLHDAKIEEETVMEAIRVGEDLDEVIPEPKPEKLDPFARLIVQGGAHETDPAPETAARLSLFDDDDNYLTDELSDIAADSGAALDLHRDDERDLVAFAPPADLITRFRDLPPDYLSEQRIEERLRLTGSKDTARERLTRAQRSQDSFWPDVHFLAPIHPVLDWAGDRAIGRFGRNEVPVVCGSVEQPHLLTQAVWSNEAGRPAISYWGAVTGLPGKPVMTEFETVVRDAGLTEAAGNPGIPDDLIEPLRPLVPIAIDAATDHIRRRRDEFERDLLDRIERYRADLRSWEQAALTVASEPGGRSGTRLVIEATAGSWTSIIDSLSASGDPFVRVVGVIIPKPQG</sequence>
<dbReference type="GO" id="GO:0005524">
    <property type="term" value="F:ATP binding"/>
    <property type="evidence" value="ECO:0007669"/>
    <property type="project" value="UniProtKB-KW"/>
</dbReference>
<dbReference type="CDD" id="cd18011">
    <property type="entry name" value="DEXDc_RapA"/>
    <property type="match status" value="1"/>
</dbReference>
<evidence type="ECO:0000259" key="5">
    <source>
        <dbReference type="PROSITE" id="PS51192"/>
    </source>
</evidence>
<dbReference type="GO" id="GO:0016787">
    <property type="term" value="F:hydrolase activity"/>
    <property type="evidence" value="ECO:0007669"/>
    <property type="project" value="UniProtKB-KW"/>
</dbReference>
<keyword evidence="3" id="KW-0347">Helicase</keyword>
<dbReference type="Pfam" id="PF00271">
    <property type="entry name" value="Helicase_C"/>
    <property type="match status" value="1"/>
</dbReference>
<protein>
    <submittedName>
        <fullName evidence="7">SNF2 family N-terminal domain-containing protein</fullName>
    </submittedName>
</protein>
<dbReference type="PROSITE" id="PS51194">
    <property type="entry name" value="HELICASE_CTER"/>
    <property type="match status" value="1"/>
</dbReference>
<evidence type="ECO:0000256" key="2">
    <source>
        <dbReference type="ARBA" id="ARBA00022801"/>
    </source>
</evidence>
<dbReference type="InterPro" id="IPR000330">
    <property type="entry name" value="SNF2_N"/>
</dbReference>
<dbReference type="PANTHER" id="PTHR45766">
    <property type="entry name" value="DNA ANNEALING HELICASE AND ENDONUCLEASE ZRANB3 FAMILY MEMBER"/>
    <property type="match status" value="1"/>
</dbReference>
<reference evidence="8" key="1">
    <citation type="submission" date="2016-10" db="EMBL/GenBank/DDBJ databases">
        <authorList>
            <person name="Varghese N."/>
            <person name="Submissions S."/>
        </authorList>
    </citation>
    <scope>NUCLEOTIDE SEQUENCE [LARGE SCALE GENOMIC DNA]</scope>
    <source>
        <strain evidence="8">DSM 44234</strain>
    </source>
</reference>
<keyword evidence="2" id="KW-0378">Hydrolase</keyword>
<feature type="domain" description="Helicase C-terminal" evidence="6">
    <location>
        <begin position="425"/>
        <end position="593"/>
    </location>
</feature>
<dbReference type="PROSITE" id="PS51192">
    <property type="entry name" value="HELICASE_ATP_BIND_1"/>
    <property type="match status" value="1"/>
</dbReference>
<dbReference type="InterPro" id="IPR014001">
    <property type="entry name" value="Helicase_ATP-bd"/>
</dbReference>
<dbReference type="Pfam" id="PF00176">
    <property type="entry name" value="SNF2-rel_dom"/>
    <property type="match status" value="1"/>
</dbReference>
<feature type="domain" description="Helicase ATP-binding" evidence="5">
    <location>
        <begin position="118"/>
        <end position="288"/>
    </location>
</feature>
<dbReference type="Proteomes" id="UP000182241">
    <property type="component" value="Unassembled WGS sequence"/>
</dbReference>
<dbReference type="InterPro" id="IPR027417">
    <property type="entry name" value="P-loop_NTPase"/>
</dbReference>
<gene>
    <name evidence="7" type="ORF">SAMN04489793_1952</name>
</gene>
<dbReference type="GO" id="GO:0004386">
    <property type="term" value="F:helicase activity"/>
    <property type="evidence" value="ECO:0007669"/>
    <property type="project" value="UniProtKB-KW"/>
</dbReference>
<dbReference type="RefSeq" id="WP_068742511.1">
    <property type="nucleotide sequence ID" value="NZ_FNSA01000003.1"/>
</dbReference>
<dbReference type="STRING" id="57704.SAMN04489793_1952"/>
<evidence type="ECO:0000313" key="8">
    <source>
        <dbReference type="Proteomes" id="UP000182241"/>
    </source>
</evidence>
<accession>A0A1H4R7C9</accession>
<dbReference type="SMART" id="SM00490">
    <property type="entry name" value="HELICc"/>
    <property type="match status" value="1"/>
</dbReference>
<keyword evidence="4" id="KW-0067">ATP-binding</keyword>
<dbReference type="InterPro" id="IPR057342">
    <property type="entry name" value="DEXDc_RapA"/>
</dbReference>
<evidence type="ECO:0000256" key="1">
    <source>
        <dbReference type="ARBA" id="ARBA00022741"/>
    </source>
</evidence>
<dbReference type="OrthoDB" id="9814088at2"/>
<dbReference type="SUPFAM" id="SSF52540">
    <property type="entry name" value="P-loop containing nucleoside triphosphate hydrolases"/>
    <property type="match status" value="2"/>
</dbReference>
<keyword evidence="1" id="KW-0547">Nucleotide-binding</keyword>
<dbReference type="EMBL" id="FNSA01000003">
    <property type="protein sequence ID" value="SEC27792.1"/>
    <property type="molecule type" value="Genomic_DNA"/>
</dbReference>
<proteinExistence type="predicted"/>
<dbReference type="SMART" id="SM00487">
    <property type="entry name" value="DEXDc"/>
    <property type="match status" value="1"/>
</dbReference>
<keyword evidence="8" id="KW-1185">Reference proteome</keyword>
<dbReference type="PANTHER" id="PTHR45766:SF6">
    <property type="entry name" value="SWI_SNF-RELATED MATRIX-ASSOCIATED ACTIN-DEPENDENT REGULATOR OF CHROMATIN SUBFAMILY A-LIKE PROTEIN 1"/>
    <property type="match status" value="1"/>
</dbReference>
<evidence type="ECO:0000313" key="7">
    <source>
        <dbReference type="EMBL" id="SEC27792.1"/>
    </source>
</evidence>
<organism evidence="7 8">
    <name type="scientific">Tsukamurella tyrosinosolvens</name>
    <dbReference type="NCBI Taxonomy" id="57704"/>
    <lineage>
        <taxon>Bacteria</taxon>
        <taxon>Bacillati</taxon>
        <taxon>Actinomycetota</taxon>
        <taxon>Actinomycetes</taxon>
        <taxon>Mycobacteriales</taxon>
        <taxon>Tsukamurellaceae</taxon>
        <taxon>Tsukamurella</taxon>
    </lineage>
</organism>
<name>A0A1H4R7C9_TSUTY</name>
<evidence type="ECO:0000256" key="3">
    <source>
        <dbReference type="ARBA" id="ARBA00022806"/>
    </source>
</evidence>
<dbReference type="InterPro" id="IPR038718">
    <property type="entry name" value="SNF2-like_sf"/>
</dbReference>